<proteinExistence type="predicted"/>
<dbReference type="Proteomes" id="UP001054252">
    <property type="component" value="Unassembled WGS sequence"/>
</dbReference>
<dbReference type="InterPro" id="IPR008480">
    <property type="entry name" value="DUF761_pln"/>
</dbReference>
<organism evidence="2 3">
    <name type="scientific">Rubroshorea leprosula</name>
    <dbReference type="NCBI Taxonomy" id="152421"/>
    <lineage>
        <taxon>Eukaryota</taxon>
        <taxon>Viridiplantae</taxon>
        <taxon>Streptophyta</taxon>
        <taxon>Embryophyta</taxon>
        <taxon>Tracheophyta</taxon>
        <taxon>Spermatophyta</taxon>
        <taxon>Magnoliopsida</taxon>
        <taxon>eudicotyledons</taxon>
        <taxon>Gunneridae</taxon>
        <taxon>Pentapetalae</taxon>
        <taxon>rosids</taxon>
        <taxon>malvids</taxon>
        <taxon>Malvales</taxon>
        <taxon>Dipterocarpaceae</taxon>
        <taxon>Rubroshorea</taxon>
    </lineage>
</organism>
<sequence length="82" mass="10047">MERHREVSKQKCSTERKERKERKEKSDDARKKERMSWRLIVEDERGDINDLADAFIKNFHNQLKIQHEESFKRFQDMIARGV</sequence>
<comment type="caution">
    <text evidence="2">The sequence shown here is derived from an EMBL/GenBank/DDBJ whole genome shotgun (WGS) entry which is preliminary data.</text>
</comment>
<reference evidence="2 3" key="1">
    <citation type="journal article" date="2021" name="Commun. Biol.">
        <title>The genome of Shorea leprosula (Dipterocarpaceae) highlights the ecological relevance of drought in aseasonal tropical rainforests.</title>
        <authorList>
            <person name="Ng K.K.S."/>
            <person name="Kobayashi M.J."/>
            <person name="Fawcett J.A."/>
            <person name="Hatakeyama M."/>
            <person name="Paape T."/>
            <person name="Ng C.H."/>
            <person name="Ang C.C."/>
            <person name="Tnah L.H."/>
            <person name="Lee C.T."/>
            <person name="Nishiyama T."/>
            <person name="Sese J."/>
            <person name="O'Brien M.J."/>
            <person name="Copetti D."/>
            <person name="Mohd Noor M.I."/>
            <person name="Ong R.C."/>
            <person name="Putra M."/>
            <person name="Sireger I.Z."/>
            <person name="Indrioko S."/>
            <person name="Kosugi Y."/>
            <person name="Izuno A."/>
            <person name="Isagi Y."/>
            <person name="Lee S.L."/>
            <person name="Shimizu K.K."/>
        </authorList>
    </citation>
    <scope>NUCLEOTIDE SEQUENCE [LARGE SCALE GENOMIC DNA]</scope>
    <source>
        <strain evidence="2">214</strain>
    </source>
</reference>
<gene>
    <name evidence="2" type="ORF">SLEP1_g31711</name>
</gene>
<dbReference type="EMBL" id="BPVZ01000058">
    <property type="protein sequence ID" value="GKV21763.1"/>
    <property type="molecule type" value="Genomic_DNA"/>
</dbReference>
<dbReference type="Pfam" id="PF05553">
    <property type="entry name" value="DUF761"/>
    <property type="match status" value="1"/>
</dbReference>
<dbReference type="AlphaFoldDB" id="A0AAV5K8L3"/>
<accession>A0AAV5K8L3</accession>
<feature type="region of interest" description="Disordered" evidence="1">
    <location>
        <begin position="1"/>
        <end position="33"/>
    </location>
</feature>
<protein>
    <submittedName>
        <fullName evidence="2">Uncharacterized protein</fullName>
    </submittedName>
</protein>
<evidence type="ECO:0000256" key="1">
    <source>
        <dbReference type="SAM" id="MobiDB-lite"/>
    </source>
</evidence>
<keyword evidence="3" id="KW-1185">Reference proteome</keyword>
<evidence type="ECO:0000313" key="2">
    <source>
        <dbReference type="EMBL" id="GKV21763.1"/>
    </source>
</evidence>
<name>A0AAV5K8L3_9ROSI</name>
<evidence type="ECO:0000313" key="3">
    <source>
        <dbReference type="Proteomes" id="UP001054252"/>
    </source>
</evidence>